<dbReference type="EMBL" id="JAVHJO010000007">
    <property type="protein sequence ID" value="KAK6538879.1"/>
    <property type="molecule type" value="Genomic_DNA"/>
</dbReference>
<comment type="caution">
    <text evidence="1">The sequence shown here is derived from an EMBL/GenBank/DDBJ whole genome shotgun (WGS) entry which is preliminary data.</text>
</comment>
<reference evidence="1 2" key="1">
    <citation type="submission" date="2019-10" db="EMBL/GenBank/DDBJ databases">
        <authorList>
            <person name="Palmer J.M."/>
        </authorList>
    </citation>
    <scope>NUCLEOTIDE SEQUENCE [LARGE SCALE GENOMIC DNA]</scope>
    <source>
        <strain evidence="1 2">TWF694</strain>
    </source>
</reference>
<evidence type="ECO:0000313" key="1">
    <source>
        <dbReference type="EMBL" id="KAK6538879.1"/>
    </source>
</evidence>
<gene>
    <name evidence="1" type="ORF">TWF694_010437</name>
</gene>
<dbReference type="Proteomes" id="UP001365542">
    <property type="component" value="Unassembled WGS sequence"/>
</dbReference>
<proteinExistence type="predicted"/>
<sequence>MTCNICNVADFCSLEHLFFHITRNENACAGVKNALNNLAQNTLYLEAFAEVNPSNDLKPPSFILNPLLRLECPDIDCRCYCTSVTQEYMLSRLDLIAAYRALNTHPSILKACNSAIGTHYLDRCDNVNIRSITTNLMIRIGFLQLAYDFLKWWLIHGEYDCRARPPIPFLDIRNTNPFERCNQLDNEILYGPGTLISLKCELPPASLLLSLALIKFKVLADVKELRNAQILRKKLPFDIVYCVKEQVKCTDIVRTHREIYKMDSIEEYDAVIAGLEEDMEAIFYRFVGLVKVGYRVWEALAARRVKTSKPRNTRTKRKISSMYGANVDAWHETPGALEWVAEALYGGSETEIGDVGMETLSEAGMESASEFSEFEDEGGVSLQGYM</sequence>
<accession>A0AAV9XAS5</accession>
<evidence type="ECO:0000313" key="2">
    <source>
        <dbReference type="Proteomes" id="UP001365542"/>
    </source>
</evidence>
<dbReference type="AlphaFoldDB" id="A0AAV9XAS5"/>
<keyword evidence="2" id="KW-1185">Reference proteome</keyword>
<organism evidence="1 2">
    <name type="scientific">Orbilia ellipsospora</name>
    <dbReference type="NCBI Taxonomy" id="2528407"/>
    <lineage>
        <taxon>Eukaryota</taxon>
        <taxon>Fungi</taxon>
        <taxon>Dikarya</taxon>
        <taxon>Ascomycota</taxon>
        <taxon>Pezizomycotina</taxon>
        <taxon>Orbiliomycetes</taxon>
        <taxon>Orbiliales</taxon>
        <taxon>Orbiliaceae</taxon>
        <taxon>Orbilia</taxon>
    </lineage>
</organism>
<name>A0AAV9XAS5_9PEZI</name>
<protein>
    <submittedName>
        <fullName evidence="1">Uncharacterized protein</fullName>
    </submittedName>
</protein>